<dbReference type="InterPro" id="IPR021445">
    <property type="entry name" value="DUF3095"/>
</dbReference>
<comment type="caution">
    <text evidence="1">The sequence shown here is derived from an EMBL/GenBank/DDBJ whole genome shotgun (WGS) entry which is preliminary data.</text>
</comment>
<name>A0ABW1XFS9_9ALTE</name>
<keyword evidence="2" id="KW-1185">Reference proteome</keyword>
<evidence type="ECO:0000313" key="1">
    <source>
        <dbReference type="EMBL" id="MFC6439102.1"/>
    </source>
</evidence>
<protein>
    <submittedName>
        <fullName evidence="1">DUF3095 domain-containing protein</fullName>
    </submittedName>
</protein>
<accession>A0ABW1XFS9</accession>
<sequence>MSHSYAFANKDFYQRLPAFDDFSEFASTEHYTRLPAHWHVVVADIQGSTRAIEAGRYKAVNALGGACIVAVLNAVKPLKIPFIFGGDGATFCVPEAVLPQVTSALLACQQLAQTDFALGLRAGSVPIEKIREAGFDVLVAKFTASAGFEQAMFSGGGISYADALIKAPSDNNPYLIAPGEPAHADFSGFECRWNEVPSPKGETIALLVQAKGDHVLHEATYKRVMSAIQMILGDEQDYHPLREESLTLTLQASKLRYETAIRTFGTEDGSLGYRLKLLWLAVAGKWLMWRQKLAGEGKWGLYKGRLVQNSDFRKYDDILRMIVAVTPEQRQQLVQALEEEAQAGTLAYGLHASRHALITCMIDDYETAHMHFLDGAAGGYALAAKALKQQLQTNS</sequence>
<dbReference type="Pfam" id="PF11294">
    <property type="entry name" value="DUF3095"/>
    <property type="match status" value="1"/>
</dbReference>
<proteinExistence type="predicted"/>
<gene>
    <name evidence="1" type="ORF">ACFP85_02900</name>
</gene>
<evidence type="ECO:0000313" key="2">
    <source>
        <dbReference type="Proteomes" id="UP001596364"/>
    </source>
</evidence>
<reference evidence="2" key="1">
    <citation type="journal article" date="2019" name="Int. J. Syst. Evol. Microbiol.">
        <title>The Global Catalogue of Microorganisms (GCM) 10K type strain sequencing project: providing services to taxonomists for standard genome sequencing and annotation.</title>
        <authorList>
            <consortium name="The Broad Institute Genomics Platform"/>
            <consortium name="The Broad Institute Genome Sequencing Center for Infectious Disease"/>
            <person name="Wu L."/>
            <person name="Ma J."/>
        </authorList>
    </citation>
    <scope>NUCLEOTIDE SEQUENCE [LARGE SCALE GENOMIC DNA]</scope>
    <source>
        <strain evidence="2">CGMCC 1.16031</strain>
    </source>
</reference>
<dbReference type="EMBL" id="JBHSUS010000001">
    <property type="protein sequence ID" value="MFC6439102.1"/>
    <property type="molecule type" value="Genomic_DNA"/>
</dbReference>
<dbReference type="RefSeq" id="WP_131259202.1">
    <property type="nucleotide sequence ID" value="NZ_JBHSUS010000001.1"/>
</dbReference>
<dbReference type="Proteomes" id="UP001596364">
    <property type="component" value="Unassembled WGS sequence"/>
</dbReference>
<organism evidence="1 2">
    <name type="scientific">Pseudobowmanella zhangzhouensis</name>
    <dbReference type="NCBI Taxonomy" id="1537679"/>
    <lineage>
        <taxon>Bacteria</taxon>
        <taxon>Pseudomonadati</taxon>
        <taxon>Pseudomonadota</taxon>
        <taxon>Gammaproteobacteria</taxon>
        <taxon>Alteromonadales</taxon>
        <taxon>Alteromonadaceae</taxon>
    </lineage>
</organism>